<protein>
    <recommendedName>
        <fullName evidence="5">Pentatricopeptide repeat-containing protein</fullName>
    </recommendedName>
</protein>
<comment type="caution">
    <text evidence="3">The sequence shown here is derived from an EMBL/GenBank/DDBJ whole genome shotgun (WGS) entry which is preliminary data.</text>
</comment>
<dbReference type="Gene3D" id="1.25.40.10">
    <property type="entry name" value="Tetratricopeptide repeat domain"/>
    <property type="match status" value="3"/>
</dbReference>
<accession>A0ABD0M8Q0</accession>
<keyword evidence="4" id="KW-1185">Reference proteome</keyword>
<dbReference type="InterPro" id="IPR011990">
    <property type="entry name" value="TPR-like_helical_dom_sf"/>
</dbReference>
<evidence type="ECO:0000313" key="4">
    <source>
        <dbReference type="Proteomes" id="UP001519460"/>
    </source>
</evidence>
<dbReference type="Pfam" id="PF13812">
    <property type="entry name" value="PPR_3"/>
    <property type="match status" value="2"/>
</dbReference>
<feature type="region of interest" description="Disordered" evidence="2">
    <location>
        <begin position="218"/>
        <end position="242"/>
    </location>
</feature>
<feature type="compositionally biased region" description="Polar residues" evidence="2">
    <location>
        <begin position="467"/>
        <end position="481"/>
    </location>
</feature>
<dbReference type="PROSITE" id="PS51375">
    <property type="entry name" value="PPR"/>
    <property type="match status" value="1"/>
</dbReference>
<evidence type="ECO:0008006" key="5">
    <source>
        <dbReference type="Google" id="ProtNLM"/>
    </source>
</evidence>
<name>A0ABD0M8Q0_9CAEN</name>
<gene>
    <name evidence="3" type="ORF">BaRGS_00000712</name>
</gene>
<dbReference type="PANTHER" id="PTHR24014">
    <property type="entry name" value="2-OXOGLUTARATE AND IRON-DEPENDENT OXYGENASE DOMAIN-CONTAINING PROTEIN 2"/>
    <property type="match status" value="1"/>
</dbReference>
<dbReference type="PANTHER" id="PTHR24014:SF6">
    <property type="entry name" value="PENTATRICOPEPTIDE REPEAT-CONTAINING PROTEIN 1, MITOCHONDRIAL"/>
    <property type="match status" value="1"/>
</dbReference>
<dbReference type="AlphaFoldDB" id="A0ABD0M8Q0"/>
<dbReference type="Pfam" id="PF13041">
    <property type="entry name" value="PPR_2"/>
    <property type="match status" value="1"/>
</dbReference>
<evidence type="ECO:0000256" key="2">
    <source>
        <dbReference type="SAM" id="MobiDB-lite"/>
    </source>
</evidence>
<feature type="region of interest" description="Disordered" evidence="2">
    <location>
        <begin position="462"/>
        <end position="481"/>
    </location>
</feature>
<sequence>MAKRVCCSVWRLCRNVSSPCRDCIARPILLNPARPKLLLSSERNVSVTPTTRGHNFSDSNNTPDTVKGSRRKNRQFTAQKLHHRVLTEEEKAEDASLKSRFSGQSLPEEDVFGTLRHRENNHREHTDTDRKVRLQPGGGDKTELELNSHFDNISSNAGSRTVQRENYDVSLSDVEWGRKTSPNRTVYKWYRKDRSADKYADTFGTLQEDDFEDRIRESQTTEVGSHEERFSEDDDEDPYDRSHIRLSNYNRRHIPEWYGRKIIKLNKKGKIKEAIEVLEEWMLKKDRVMPNTYVFTSLISGLGHAGYTKKAFQLFNRMKKMGIRPKPQTYTALFNACANSPWQNDGLKRADNLYRLMQEQGIQPTFITCKAMIKAFAMCGDVRRAFALMDELSQVHRPDAEAFSFLLMACVSDEEAGLRHAIQVWRLMQKMNIQPDLPLYNLFIRCVRDCGVGEATTLTDLLGDTASAPSTPELTSGKRNTANDIALLESRDSSRCSLQSAGEISSSSQSLGDAENHHEDMDEFQQYLEQKFKADIDSDVLQIDQNSDMSLEHLAQSVSTAPTIPDLLSPNCDVSGVVSLGDLSSKESQLALVGGVEGILGRMVEDDVKPDIITFSQLITVAVPTVEAEERVLEFMKKMKVKPDIDLLNALIHKRCMRWDFEAARDVQQMISEYKLTPNQRTFGVLAMTCRSQADAALLLHDMEACELQPNKEILGTLIYAARTNFKYMLWVVREAEKLDLAPNTKFLQNIEKALAYTRKMIVLAERKGEIDSYFLSPHFQQSYESFKEYYDKWLQRIGVDVPPHPWATFRPKQDDDEKQQAAKTV</sequence>
<dbReference type="NCBIfam" id="TIGR00756">
    <property type="entry name" value="PPR"/>
    <property type="match status" value="1"/>
</dbReference>
<feature type="compositionally biased region" description="Polar residues" evidence="2">
    <location>
        <begin position="47"/>
        <end position="64"/>
    </location>
</feature>
<feature type="compositionally biased region" description="Basic and acidic residues" evidence="2">
    <location>
        <begin position="120"/>
        <end position="132"/>
    </location>
</feature>
<organism evidence="3 4">
    <name type="scientific">Batillaria attramentaria</name>
    <dbReference type="NCBI Taxonomy" id="370345"/>
    <lineage>
        <taxon>Eukaryota</taxon>
        <taxon>Metazoa</taxon>
        <taxon>Spiralia</taxon>
        <taxon>Lophotrochozoa</taxon>
        <taxon>Mollusca</taxon>
        <taxon>Gastropoda</taxon>
        <taxon>Caenogastropoda</taxon>
        <taxon>Sorbeoconcha</taxon>
        <taxon>Cerithioidea</taxon>
        <taxon>Batillariidae</taxon>
        <taxon>Batillaria</taxon>
    </lineage>
</organism>
<proteinExistence type="predicted"/>
<reference evidence="3 4" key="1">
    <citation type="journal article" date="2023" name="Sci. Data">
        <title>Genome assembly of the Korean intertidal mud-creeper Batillaria attramentaria.</title>
        <authorList>
            <person name="Patra A.K."/>
            <person name="Ho P.T."/>
            <person name="Jun S."/>
            <person name="Lee S.J."/>
            <person name="Kim Y."/>
            <person name="Won Y.J."/>
        </authorList>
    </citation>
    <scope>NUCLEOTIDE SEQUENCE [LARGE SCALE GENOMIC DNA]</scope>
    <source>
        <strain evidence="3">Wonlab-2016</strain>
    </source>
</reference>
<evidence type="ECO:0000313" key="3">
    <source>
        <dbReference type="EMBL" id="KAK7507747.1"/>
    </source>
</evidence>
<feature type="compositionally biased region" description="Basic and acidic residues" evidence="2">
    <location>
        <begin position="218"/>
        <end position="229"/>
    </location>
</feature>
<feature type="region of interest" description="Disordered" evidence="2">
    <location>
        <begin position="120"/>
        <end position="139"/>
    </location>
</feature>
<feature type="repeat" description="PPR" evidence="1">
    <location>
        <begin position="291"/>
        <end position="325"/>
    </location>
</feature>
<dbReference type="InterPro" id="IPR002885">
    <property type="entry name" value="PPR_rpt"/>
</dbReference>
<evidence type="ECO:0000256" key="1">
    <source>
        <dbReference type="PROSITE-ProRule" id="PRU00708"/>
    </source>
</evidence>
<feature type="region of interest" description="Disordered" evidence="2">
    <location>
        <begin position="47"/>
        <end position="74"/>
    </location>
</feature>
<dbReference type="Proteomes" id="UP001519460">
    <property type="component" value="Unassembled WGS sequence"/>
</dbReference>
<dbReference type="EMBL" id="JACVVK020000003">
    <property type="protein sequence ID" value="KAK7507747.1"/>
    <property type="molecule type" value="Genomic_DNA"/>
</dbReference>